<name>A0AAW0JJP1_QUESU</name>
<sequence>MAITIPFPLYLKFASWAVYTISALAILICTSC</sequence>
<evidence type="ECO:0000313" key="2">
    <source>
        <dbReference type="EMBL" id="KAK7826950.1"/>
    </source>
</evidence>
<evidence type="ECO:0000256" key="1">
    <source>
        <dbReference type="SAM" id="Phobius"/>
    </source>
</evidence>
<keyword evidence="1" id="KW-0812">Transmembrane</keyword>
<dbReference type="Proteomes" id="UP000237347">
    <property type="component" value="Unassembled WGS sequence"/>
</dbReference>
<dbReference type="EMBL" id="PKMF04000533">
    <property type="protein sequence ID" value="KAK7826950.1"/>
    <property type="molecule type" value="Genomic_DNA"/>
</dbReference>
<proteinExistence type="predicted"/>
<comment type="caution">
    <text evidence="2">The sequence shown here is derived from an EMBL/GenBank/DDBJ whole genome shotgun (WGS) entry which is preliminary data.</text>
</comment>
<reference evidence="2 3" key="1">
    <citation type="journal article" date="2018" name="Sci. Data">
        <title>The draft genome sequence of cork oak.</title>
        <authorList>
            <person name="Ramos A.M."/>
            <person name="Usie A."/>
            <person name="Barbosa P."/>
            <person name="Barros P.M."/>
            <person name="Capote T."/>
            <person name="Chaves I."/>
            <person name="Simoes F."/>
            <person name="Abreu I."/>
            <person name="Carrasquinho I."/>
            <person name="Faro C."/>
            <person name="Guimaraes J.B."/>
            <person name="Mendonca D."/>
            <person name="Nobrega F."/>
            <person name="Rodrigues L."/>
            <person name="Saibo N.J.M."/>
            <person name="Varela M.C."/>
            <person name="Egas C."/>
            <person name="Matos J."/>
            <person name="Miguel C.M."/>
            <person name="Oliveira M.M."/>
            <person name="Ricardo C.P."/>
            <person name="Goncalves S."/>
        </authorList>
    </citation>
    <scope>NUCLEOTIDE SEQUENCE [LARGE SCALE GENOMIC DNA]</scope>
    <source>
        <strain evidence="3">cv. HL8</strain>
    </source>
</reference>
<accession>A0AAW0JJP1</accession>
<protein>
    <submittedName>
        <fullName evidence="2">Uncharacterized protein</fullName>
    </submittedName>
</protein>
<keyword evidence="3" id="KW-1185">Reference proteome</keyword>
<keyword evidence="1" id="KW-0472">Membrane</keyword>
<evidence type="ECO:0000313" key="3">
    <source>
        <dbReference type="Proteomes" id="UP000237347"/>
    </source>
</evidence>
<dbReference type="AlphaFoldDB" id="A0AAW0JJP1"/>
<feature type="transmembrane region" description="Helical" evidence="1">
    <location>
        <begin position="13"/>
        <end position="30"/>
    </location>
</feature>
<organism evidence="2 3">
    <name type="scientific">Quercus suber</name>
    <name type="common">Cork oak</name>
    <dbReference type="NCBI Taxonomy" id="58331"/>
    <lineage>
        <taxon>Eukaryota</taxon>
        <taxon>Viridiplantae</taxon>
        <taxon>Streptophyta</taxon>
        <taxon>Embryophyta</taxon>
        <taxon>Tracheophyta</taxon>
        <taxon>Spermatophyta</taxon>
        <taxon>Magnoliopsida</taxon>
        <taxon>eudicotyledons</taxon>
        <taxon>Gunneridae</taxon>
        <taxon>Pentapetalae</taxon>
        <taxon>rosids</taxon>
        <taxon>fabids</taxon>
        <taxon>Fagales</taxon>
        <taxon>Fagaceae</taxon>
        <taxon>Quercus</taxon>
    </lineage>
</organism>
<keyword evidence="1" id="KW-1133">Transmembrane helix</keyword>
<gene>
    <name evidence="2" type="ORF">CFP56_031603</name>
</gene>